<organism evidence="1">
    <name type="scientific">Opuntia streptacantha</name>
    <name type="common">Prickly pear cactus</name>
    <name type="synonym">Opuntia cardona</name>
    <dbReference type="NCBI Taxonomy" id="393608"/>
    <lineage>
        <taxon>Eukaryota</taxon>
        <taxon>Viridiplantae</taxon>
        <taxon>Streptophyta</taxon>
        <taxon>Embryophyta</taxon>
        <taxon>Tracheophyta</taxon>
        <taxon>Spermatophyta</taxon>
        <taxon>Magnoliopsida</taxon>
        <taxon>eudicotyledons</taxon>
        <taxon>Gunneridae</taxon>
        <taxon>Pentapetalae</taxon>
        <taxon>Caryophyllales</taxon>
        <taxon>Cactineae</taxon>
        <taxon>Cactaceae</taxon>
        <taxon>Opuntioideae</taxon>
        <taxon>Opuntia</taxon>
    </lineage>
</organism>
<sequence length="107" mass="12068">MRFGDSILEREMLISRINCSTDSFLKQCALFSNNVNHVSFENDCWLLEGWQAILDTAASRSSFSIFSRNLSFMSAGGGIRLAFIKCLHVVSTTPTFPVLEARMIIQR</sequence>
<accession>A0A7C9D8S7</accession>
<protein>
    <submittedName>
        <fullName evidence="1">Uncharacterized protein</fullName>
    </submittedName>
</protein>
<reference evidence="1" key="2">
    <citation type="submission" date="2020-07" db="EMBL/GenBank/DDBJ databases">
        <authorList>
            <person name="Vera ALvarez R."/>
            <person name="Arias-Moreno D.M."/>
            <person name="Jimenez-Jacinto V."/>
            <person name="Jimenez-Bremont J.F."/>
            <person name="Swaminathan K."/>
            <person name="Moose S.P."/>
            <person name="Guerrero-Gonzalez M.L."/>
            <person name="Marino-Ramirez L."/>
            <person name="Landsman D."/>
            <person name="Rodriguez-Kessler M."/>
            <person name="Delgado-Sanchez P."/>
        </authorList>
    </citation>
    <scope>NUCLEOTIDE SEQUENCE</scope>
    <source>
        <tissue evidence="1">Cladode</tissue>
    </source>
</reference>
<dbReference type="EMBL" id="GISG01102834">
    <property type="protein sequence ID" value="MBA4637080.1"/>
    <property type="molecule type" value="Transcribed_RNA"/>
</dbReference>
<name>A0A7C9D8S7_OPUST</name>
<dbReference type="AlphaFoldDB" id="A0A7C9D8S7"/>
<evidence type="ECO:0000313" key="1">
    <source>
        <dbReference type="EMBL" id="MBA4637080.1"/>
    </source>
</evidence>
<proteinExistence type="predicted"/>
<reference evidence="1" key="1">
    <citation type="journal article" date="2013" name="J. Plant Res.">
        <title>Effect of fungi and light on seed germination of three Opuntia species from semiarid lands of central Mexico.</title>
        <authorList>
            <person name="Delgado-Sanchez P."/>
            <person name="Jimenez-Bremont J.F."/>
            <person name="Guerrero-Gonzalez Mde L."/>
            <person name="Flores J."/>
        </authorList>
    </citation>
    <scope>NUCLEOTIDE SEQUENCE</scope>
    <source>
        <tissue evidence="1">Cladode</tissue>
    </source>
</reference>